<gene>
    <name evidence="1" type="ORF">SAMN02745152_01769</name>
</gene>
<proteinExistence type="predicted"/>
<sequence length="264" mass="30650">MTSQQYAVFSDFRRDFKEYCKEKSQEFGSLLMPLQKEAAEKDTPAYPLENPVVYNTALDEITEQSQIRLIVIGDNPGKDEQLSKNQKYLVGQSGKIAASFFQKNPQFHIDFRKNAIILNKTPVHTAKTKHLKFLAAQGGEKIRRLLQESQLYMAQKTARLHLELCNATQTEAEKPKIFLVGYSELKKNGIFTTYREELKKNYDTAPEEWKKVFVFQHFSMNRFSIDLKEYMKIQRTQDIVQSADILGTLHKTEIFSESSFLKKN</sequence>
<reference evidence="1 2" key="1">
    <citation type="submission" date="2017-02" db="EMBL/GenBank/DDBJ databases">
        <authorList>
            <person name="Peterson S.W."/>
        </authorList>
    </citation>
    <scope>NUCLEOTIDE SEQUENCE [LARGE SCALE GENOMIC DNA]</scope>
    <source>
        <strain evidence="1 2">ATCC BAA-909</strain>
    </source>
</reference>
<dbReference type="AlphaFoldDB" id="A0A1T4PYV8"/>
<dbReference type="OrthoDB" id="357352at2"/>
<keyword evidence="2" id="KW-1185">Reference proteome</keyword>
<organism evidence="1 2">
    <name type="scientific">Treponema berlinense</name>
    <dbReference type="NCBI Taxonomy" id="225004"/>
    <lineage>
        <taxon>Bacteria</taxon>
        <taxon>Pseudomonadati</taxon>
        <taxon>Spirochaetota</taxon>
        <taxon>Spirochaetia</taxon>
        <taxon>Spirochaetales</taxon>
        <taxon>Treponemataceae</taxon>
        <taxon>Treponema</taxon>
    </lineage>
</organism>
<dbReference type="Proteomes" id="UP000190395">
    <property type="component" value="Unassembled WGS sequence"/>
</dbReference>
<dbReference type="EMBL" id="FUXC01000011">
    <property type="protein sequence ID" value="SJZ96441.1"/>
    <property type="molecule type" value="Genomic_DNA"/>
</dbReference>
<name>A0A1T4PYV8_9SPIR</name>
<evidence type="ECO:0008006" key="3">
    <source>
        <dbReference type="Google" id="ProtNLM"/>
    </source>
</evidence>
<dbReference type="GeneID" id="303367997"/>
<evidence type="ECO:0000313" key="1">
    <source>
        <dbReference type="EMBL" id="SJZ96441.1"/>
    </source>
</evidence>
<accession>A0A1T4PYV8</accession>
<dbReference type="RefSeq" id="WP_078931499.1">
    <property type="nucleotide sequence ID" value="NZ_FUXC01000011.1"/>
</dbReference>
<evidence type="ECO:0000313" key="2">
    <source>
        <dbReference type="Proteomes" id="UP000190395"/>
    </source>
</evidence>
<protein>
    <recommendedName>
        <fullName evidence="3">Uracil DNA glycosylase superfamily protein</fullName>
    </recommendedName>
</protein>